<dbReference type="OrthoDB" id="6630634at2759"/>
<dbReference type="Proteomes" id="UP001152798">
    <property type="component" value="Chromosome 1"/>
</dbReference>
<protein>
    <submittedName>
        <fullName evidence="1">Uncharacterized protein</fullName>
    </submittedName>
</protein>
<evidence type="ECO:0000313" key="1">
    <source>
        <dbReference type="EMBL" id="CAH1391451.1"/>
    </source>
</evidence>
<gene>
    <name evidence="1" type="ORF">NEZAVI_LOCUS2470</name>
</gene>
<accession>A0A9P0E4B7</accession>
<organism evidence="1 2">
    <name type="scientific">Nezara viridula</name>
    <name type="common">Southern green stink bug</name>
    <name type="synonym">Cimex viridulus</name>
    <dbReference type="NCBI Taxonomy" id="85310"/>
    <lineage>
        <taxon>Eukaryota</taxon>
        <taxon>Metazoa</taxon>
        <taxon>Ecdysozoa</taxon>
        <taxon>Arthropoda</taxon>
        <taxon>Hexapoda</taxon>
        <taxon>Insecta</taxon>
        <taxon>Pterygota</taxon>
        <taxon>Neoptera</taxon>
        <taxon>Paraneoptera</taxon>
        <taxon>Hemiptera</taxon>
        <taxon>Heteroptera</taxon>
        <taxon>Panheteroptera</taxon>
        <taxon>Pentatomomorpha</taxon>
        <taxon>Pentatomoidea</taxon>
        <taxon>Pentatomidae</taxon>
        <taxon>Pentatominae</taxon>
        <taxon>Nezara</taxon>
    </lineage>
</organism>
<proteinExistence type="predicted"/>
<sequence length="161" mass="18499">MQVYQVVYHRNGNSRRILKMNKVSCFDCNRFPIGFHEINSGVDISNTFEVDKETSALHPCSLLETKMCVPEAPIDTQPQGILTTEGTSSANHYGQPKEGSSIMARFDGNKEYRYVCCLTKNDQFFLRPCDIFMELPAPKVKIQNRRILRVFPFDLEVVEKE</sequence>
<name>A0A9P0E4B7_NEZVI</name>
<dbReference type="AlphaFoldDB" id="A0A9P0E4B7"/>
<keyword evidence="2" id="KW-1185">Reference proteome</keyword>
<reference evidence="1" key="1">
    <citation type="submission" date="2022-01" db="EMBL/GenBank/DDBJ databases">
        <authorList>
            <person name="King R."/>
        </authorList>
    </citation>
    <scope>NUCLEOTIDE SEQUENCE</scope>
</reference>
<evidence type="ECO:0000313" key="2">
    <source>
        <dbReference type="Proteomes" id="UP001152798"/>
    </source>
</evidence>
<dbReference type="EMBL" id="OV725077">
    <property type="protein sequence ID" value="CAH1391451.1"/>
    <property type="molecule type" value="Genomic_DNA"/>
</dbReference>